<gene>
    <name evidence="1" type="ORF">I7I53_07452</name>
</gene>
<organism evidence="1 2">
    <name type="scientific">Ajellomyces capsulatus (strain H88)</name>
    <name type="common">Darling's disease fungus</name>
    <name type="synonym">Histoplasma capsulatum</name>
    <dbReference type="NCBI Taxonomy" id="544711"/>
    <lineage>
        <taxon>Eukaryota</taxon>
        <taxon>Fungi</taxon>
        <taxon>Dikarya</taxon>
        <taxon>Ascomycota</taxon>
        <taxon>Pezizomycotina</taxon>
        <taxon>Eurotiomycetes</taxon>
        <taxon>Eurotiomycetidae</taxon>
        <taxon>Onygenales</taxon>
        <taxon>Ajellomycetaceae</taxon>
        <taxon>Histoplasma</taxon>
    </lineage>
</organism>
<evidence type="ECO:0000313" key="1">
    <source>
        <dbReference type="EMBL" id="QSS51969.1"/>
    </source>
</evidence>
<accession>A0A8A1LD32</accession>
<evidence type="ECO:0000313" key="2">
    <source>
        <dbReference type="Proteomes" id="UP000663419"/>
    </source>
</evidence>
<dbReference type="Proteomes" id="UP000663419">
    <property type="component" value="Chromosome 2"/>
</dbReference>
<dbReference type="AlphaFoldDB" id="A0A8A1LD32"/>
<proteinExistence type="predicted"/>
<sequence>MMIDGPLLPPRLFARIKHLKIEICIGMTRQNTSTALRTIKEDLKTKVVAELVITKNSSSSIICFVCIQDFSAELFDVERQAYSYRLNFQGCPDIFILTI</sequence>
<protein>
    <submittedName>
        <fullName evidence="1">Mitochondrial import inner membrane translocase subunit tim9</fullName>
    </submittedName>
</protein>
<name>A0A8A1LD32_AJEC8</name>
<dbReference type="EMBL" id="CP069103">
    <property type="protein sequence ID" value="QSS51969.1"/>
    <property type="molecule type" value="Genomic_DNA"/>
</dbReference>
<dbReference type="VEuPathDB" id="FungiDB:I7I53_07452"/>
<reference evidence="1" key="1">
    <citation type="submission" date="2021-01" db="EMBL/GenBank/DDBJ databases">
        <title>Chromosome-level genome assembly of a human fungal pathogen reveals clustering of transcriptionally co-regulated genes.</title>
        <authorList>
            <person name="Voorhies M."/>
            <person name="Cohen S."/>
            <person name="Shea T.P."/>
            <person name="Petrus S."/>
            <person name="Munoz J.F."/>
            <person name="Poplawski S."/>
            <person name="Goldman W.E."/>
            <person name="Michael T."/>
            <person name="Cuomo C.A."/>
            <person name="Sil A."/>
            <person name="Beyhan S."/>
        </authorList>
    </citation>
    <scope>NUCLEOTIDE SEQUENCE</scope>
    <source>
        <strain evidence="1">H88</strain>
    </source>
</reference>